<dbReference type="PRINTS" id="PR00722">
    <property type="entry name" value="CHYMOTRYPSIN"/>
</dbReference>
<evidence type="ECO:0000313" key="12">
    <source>
        <dbReference type="EMBL" id="JAQ18327.1"/>
    </source>
</evidence>
<dbReference type="PROSITE" id="PS00134">
    <property type="entry name" value="TRYPSIN_HIS"/>
    <property type="match status" value="1"/>
</dbReference>
<evidence type="ECO:0000256" key="2">
    <source>
        <dbReference type="ARBA" id="ARBA00022729"/>
    </source>
</evidence>
<dbReference type="EMBL" id="GDHC01000302">
    <property type="protein sequence ID" value="JAQ18327.1"/>
    <property type="molecule type" value="Transcribed_RNA"/>
</dbReference>
<dbReference type="FunFam" id="2.40.10.10:FF:000028">
    <property type="entry name" value="Serine protease easter"/>
    <property type="match status" value="1"/>
</dbReference>
<dbReference type="PANTHER" id="PTHR24264">
    <property type="entry name" value="TRYPSIN-RELATED"/>
    <property type="match status" value="1"/>
</dbReference>
<feature type="compositionally biased region" description="Polar residues" evidence="9">
    <location>
        <begin position="142"/>
        <end position="162"/>
    </location>
</feature>
<dbReference type="InterPro" id="IPR033116">
    <property type="entry name" value="TRYPSIN_SER"/>
</dbReference>
<name>A0A146MHB3_LYGHE</name>
<evidence type="ECO:0000256" key="10">
    <source>
        <dbReference type="SAM" id="SignalP"/>
    </source>
</evidence>
<evidence type="ECO:0000259" key="11">
    <source>
        <dbReference type="PROSITE" id="PS50240"/>
    </source>
</evidence>
<dbReference type="Pfam" id="PF00089">
    <property type="entry name" value="Trypsin"/>
    <property type="match status" value="1"/>
</dbReference>
<feature type="compositionally biased region" description="Acidic residues" evidence="9">
    <location>
        <begin position="112"/>
        <end position="121"/>
    </location>
</feature>
<feature type="domain" description="Peptidase S1" evidence="11">
    <location>
        <begin position="173"/>
        <end position="418"/>
    </location>
</feature>
<evidence type="ECO:0000256" key="5">
    <source>
        <dbReference type="ARBA" id="ARBA00023157"/>
    </source>
</evidence>
<dbReference type="SUPFAM" id="SSF50494">
    <property type="entry name" value="Trypsin-like serine proteases"/>
    <property type="match status" value="1"/>
</dbReference>
<evidence type="ECO:0000256" key="6">
    <source>
        <dbReference type="ARBA" id="ARBA00023180"/>
    </source>
</evidence>
<dbReference type="InterPro" id="IPR050127">
    <property type="entry name" value="Serine_Proteases_S1"/>
</dbReference>
<dbReference type="AlphaFoldDB" id="A0A146MHB3"/>
<feature type="signal peptide" evidence="10">
    <location>
        <begin position="1"/>
        <end position="18"/>
    </location>
</feature>
<feature type="chain" id="PRO_5007527885" evidence="10">
    <location>
        <begin position="19"/>
        <end position="419"/>
    </location>
</feature>
<evidence type="ECO:0000256" key="7">
    <source>
        <dbReference type="ARBA" id="ARBA00024195"/>
    </source>
</evidence>
<accession>A0A146MHB3</accession>
<dbReference type="GO" id="GO:0004252">
    <property type="term" value="F:serine-type endopeptidase activity"/>
    <property type="evidence" value="ECO:0007669"/>
    <property type="project" value="InterPro"/>
</dbReference>
<protein>
    <submittedName>
        <fullName evidence="12">Serine protease snake</fullName>
    </submittedName>
</protein>
<evidence type="ECO:0000256" key="4">
    <source>
        <dbReference type="ARBA" id="ARBA00022825"/>
    </source>
</evidence>
<dbReference type="PANTHER" id="PTHR24264:SF54">
    <property type="entry name" value="PEPTIDASE S1 DOMAIN-CONTAINING PROTEIN"/>
    <property type="match status" value="1"/>
</dbReference>
<gene>
    <name evidence="12" type="primary">snk_13</name>
    <name evidence="12" type="ORF">g.68091</name>
</gene>
<organism evidence="12">
    <name type="scientific">Lygus hesperus</name>
    <name type="common">Western plant bug</name>
    <dbReference type="NCBI Taxonomy" id="30085"/>
    <lineage>
        <taxon>Eukaryota</taxon>
        <taxon>Metazoa</taxon>
        <taxon>Ecdysozoa</taxon>
        <taxon>Arthropoda</taxon>
        <taxon>Hexapoda</taxon>
        <taxon>Insecta</taxon>
        <taxon>Pterygota</taxon>
        <taxon>Neoptera</taxon>
        <taxon>Paraneoptera</taxon>
        <taxon>Hemiptera</taxon>
        <taxon>Heteroptera</taxon>
        <taxon>Panheteroptera</taxon>
        <taxon>Cimicomorpha</taxon>
        <taxon>Miridae</taxon>
        <taxon>Mirini</taxon>
        <taxon>Lygus</taxon>
    </lineage>
</organism>
<keyword evidence="6" id="KW-0325">Glycoprotein</keyword>
<evidence type="ECO:0000256" key="3">
    <source>
        <dbReference type="ARBA" id="ARBA00022801"/>
    </source>
</evidence>
<evidence type="ECO:0000256" key="9">
    <source>
        <dbReference type="SAM" id="MobiDB-lite"/>
    </source>
</evidence>
<dbReference type="PROSITE" id="PS00135">
    <property type="entry name" value="TRYPSIN_SER"/>
    <property type="match status" value="1"/>
</dbReference>
<keyword evidence="1 8" id="KW-0645">Protease</keyword>
<feature type="compositionally biased region" description="Low complexity" evidence="9">
    <location>
        <begin position="125"/>
        <end position="141"/>
    </location>
</feature>
<evidence type="ECO:0000256" key="1">
    <source>
        <dbReference type="ARBA" id="ARBA00022670"/>
    </source>
</evidence>
<dbReference type="SMART" id="SM00020">
    <property type="entry name" value="Tryp_SPc"/>
    <property type="match status" value="1"/>
</dbReference>
<evidence type="ECO:0000256" key="8">
    <source>
        <dbReference type="RuleBase" id="RU363034"/>
    </source>
</evidence>
<feature type="region of interest" description="Disordered" evidence="9">
    <location>
        <begin position="101"/>
        <end position="166"/>
    </location>
</feature>
<dbReference type="InterPro" id="IPR018114">
    <property type="entry name" value="TRYPSIN_HIS"/>
</dbReference>
<dbReference type="InterPro" id="IPR001314">
    <property type="entry name" value="Peptidase_S1A"/>
</dbReference>
<keyword evidence="2 10" id="KW-0732">Signal</keyword>
<dbReference type="InterPro" id="IPR043504">
    <property type="entry name" value="Peptidase_S1_PA_chymotrypsin"/>
</dbReference>
<keyword evidence="4 8" id="KW-0720">Serine protease</keyword>
<dbReference type="GO" id="GO:0005615">
    <property type="term" value="C:extracellular space"/>
    <property type="evidence" value="ECO:0007669"/>
    <property type="project" value="TreeGrafter"/>
</dbReference>
<comment type="similarity">
    <text evidence="7">Belongs to the peptidase S1 family. CLIP subfamily.</text>
</comment>
<dbReference type="FunFam" id="2.40.10.10:FF:000002">
    <property type="entry name" value="Transmembrane protease serine"/>
    <property type="match status" value="1"/>
</dbReference>
<dbReference type="PROSITE" id="PS50240">
    <property type="entry name" value="TRYPSIN_DOM"/>
    <property type="match status" value="1"/>
</dbReference>
<dbReference type="InterPro" id="IPR009003">
    <property type="entry name" value="Peptidase_S1_PA"/>
</dbReference>
<dbReference type="Gene3D" id="2.40.10.10">
    <property type="entry name" value="Trypsin-like serine proteases"/>
    <property type="match status" value="1"/>
</dbReference>
<dbReference type="GO" id="GO:0006508">
    <property type="term" value="P:proteolysis"/>
    <property type="evidence" value="ECO:0007669"/>
    <property type="project" value="UniProtKB-KW"/>
</dbReference>
<dbReference type="CDD" id="cd00190">
    <property type="entry name" value="Tryp_SPc"/>
    <property type="match status" value="1"/>
</dbReference>
<keyword evidence="5" id="KW-1015">Disulfide bond</keyword>
<keyword evidence="3 8" id="KW-0378">Hydrolase</keyword>
<sequence>MWFLVVGIFACSASLNDAQYLLGLAEGEVCSDRSEGQWICTAHKQCTHVDLKVMRPTICSFKGKLPIICCPPKKKMSKAEMSCLKHTELCKGTGMFRTASGRSLPGRPLEWTADEDNDAEVLEVPSESSTTSNDSETTPSTATSLESVEATSPMTTVSNHTTGGDIPKIRQFVMGGHYSLPRIHRHMALIGYGPKNNIDWRCGGSLVSELWVLSAAHCTNTADSGPAAWARLGELDHSTNNDDARPQDQRIVQRINHPQYKEPLKYHDIALYKLESRVLFDQYVAPICLHTAFDIDEPKGTVVGWGRTDFADDVSSRLMEVDITLIDNPECRRLYGSNDPTAPRGIERLTMLCAGEKEGGKDACIGDSGGPMVINQPGSCLKKQVGITSFGRDCGLPNSPGIYTRVSSYVGWIESIVWP</sequence>
<reference evidence="12" key="1">
    <citation type="journal article" date="2016" name="Gigascience">
        <title>De novo construction of an expanded transcriptome assembly for the western tarnished plant bug, Lygus hesperus.</title>
        <authorList>
            <person name="Tassone E.E."/>
            <person name="Geib S.M."/>
            <person name="Hall B."/>
            <person name="Fabrick J.A."/>
            <person name="Brent C.S."/>
            <person name="Hull J.J."/>
        </authorList>
    </citation>
    <scope>NUCLEOTIDE SEQUENCE</scope>
</reference>
<proteinExistence type="inferred from homology"/>
<dbReference type="InterPro" id="IPR001254">
    <property type="entry name" value="Trypsin_dom"/>
</dbReference>